<keyword evidence="1" id="KW-0812">Transmembrane</keyword>
<comment type="caution">
    <text evidence="2">The sequence shown here is derived from an EMBL/GenBank/DDBJ whole genome shotgun (WGS) entry which is preliminary data.</text>
</comment>
<feature type="transmembrane region" description="Helical" evidence="1">
    <location>
        <begin position="12"/>
        <end position="34"/>
    </location>
</feature>
<gene>
    <name evidence="2" type="ORF">D6810_03340</name>
</gene>
<keyword evidence="1" id="KW-1133">Transmembrane helix</keyword>
<reference evidence="2 3" key="1">
    <citation type="submission" date="2018-10" db="EMBL/GenBank/DDBJ databases">
        <title>Thermophilic Lithotrophy and Phototrophy in an Intertidal, Iron-rich, Geothermal Spring.</title>
        <authorList>
            <person name="Ward L.M."/>
            <person name="Idei A."/>
            <person name="Nakagawa M."/>
            <person name="Ueno Y."/>
            <person name="Fischer W."/>
            <person name="Mcglynn S.E."/>
        </authorList>
    </citation>
    <scope>NUCLEOTIDE SEQUENCE [LARGE SCALE GENOMIC DNA]</scope>
    <source>
        <strain evidence="2">J137</strain>
    </source>
</reference>
<proteinExistence type="predicted"/>
<dbReference type="AlphaFoldDB" id="A0A3M0YZ59"/>
<name>A0A3M0YZ59_9BACT</name>
<evidence type="ECO:0000313" key="2">
    <source>
        <dbReference type="EMBL" id="RMD76657.1"/>
    </source>
</evidence>
<accession>A0A3M0YZ59</accession>
<evidence type="ECO:0000313" key="3">
    <source>
        <dbReference type="Proteomes" id="UP000269410"/>
    </source>
</evidence>
<sequence>MRYFVLFAKIHVYFVVTALVSAFLGGLLDAFLGVGVLSNIFGLVVGYVVSFTLLLIYLRKKSII</sequence>
<feature type="transmembrane region" description="Helical" evidence="1">
    <location>
        <begin position="40"/>
        <end position="58"/>
    </location>
</feature>
<evidence type="ECO:0000256" key="1">
    <source>
        <dbReference type="SAM" id="Phobius"/>
    </source>
</evidence>
<keyword evidence="1" id="KW-0472">Membrane</keyword>
<dbReference type="Proteomes" id="UP000269410">
    <property type="component" value="Unassembled WGS sequence"/>
</dbReference>
<dbReference type="EMBL" id="RFKV01000114">
    <property type="protein sequence ID" value="RMD76657.1"/>
    <property type="molecule type" value="Genomic_DNA"/>
</dbReference>
<organism evidence="2 3">
    <name type="scientific">Candidatus Dojkabacteria bacterium</name>
    <dbReference type="NCBI Taxonomy" id="2099670"/>
    <lineage>
        <taxon>Bacteria</taxon>
        <taxon>Candidatus Dojkabacteria</taxon>
    </lineage>
</organism>
<protein>
    <submittedName>
        <fullName evidence="2">Uncharacterized protein</fullName>
    </submittedName>
</protein>